<name>A0A183V1R8_TOXCA</name>
<keyword evidence="2" id="KW-1185">Reference proteome</keyword>
<organism evidence="2 3">
    <name type="scientific">Toxocara canis</name>
    <name type="common">Canine roundworm</name>
    <dbReference type="NCBI Taxonomy" id="6265"/>
    <lineage>
        <taxon>Eukaryota</taxon>
        <taxon>Metazoa</taxon>
        <taxon>Ecdysozoa</taxon>
        <taxon>Nematoda</taxon>
        <taxon>Chromadorea</taxon>
        <taxon>Rhabditida</taxon>
        <taxon>Spirurina</taxon>
        <taxon>Ascaridomorpha</taxon>
        <taxon>Ascaridoidea</taxon>
        <taxon>Toxocaridae</taxon>
        <taxon>Toxocara</taxon>
    </lineage>
</organism>
<dbReference type="EMBL" id="UYWY01022390">
    <property type="protein sequence ID" value="VDM46009.1"/>
    <property type="molecule type" value="Genomic_DNA"/>
</dbReference>
<dbReference type="Proteomes" id="UP000050794">
    <property type="component" value="Unassembled WGS sequence"/>
</dbReference>
<dbReference type="WBParaSite" id="TCNE_0001468801-mRNA-1">
    <property type="protein sequence ID" value="TCNE_0001468801-mRNA-1"/>
    <property type="gene ID" value="TCNE_0001468801"/>
</dbReference>
<proteinExistence type="predicted"/>
<protein>
    <submittedName>
        <fullName evidence="3">40S ribosomal protein S6</fullName>
    </submittedName>
</protein>
<accession>A0A183V1R8</accession>
<evidence type="ECO:0000313" key="1">
    <source>
        <dbReference type="EMBL" id="VDM46009.1"/>
    </source>
</evidence>
<gene>
    <name evidence="1" type="ORF">TCNE_LOCUS14688</name>
</gene>
<evidence type="ECO:0000313" key="2">
    <source>
        <dbReference type="Proteomes" id="UP000050794"/>
    </source>
</evidence>
<evidence type="ECO:0000313" key="3">
    <source>
        <dbReference type="WBParaSite" id="TCNE_0001468801-mRNA-1"/>
    </source>
</evidence>
<dbReference type="AlphaFoldDB" id="A0A183V1R8"/>
<reference evidence="3" key="1">
    <citation type="submission" date="2016-06" db="UniProtKB">
        <authorList>
            <consortium name="WormBaseParasite"/>
        </authorList>
    </citation>
    <scope>IDENTIFICATION</scope>
</reference>
<sequence length="78" mass="8886">MQAEVLCKNVLARQKQRTVEEIGCLKPSKQATAYEALSLLVHKKWKPMIARSSQARSVRDDSQMPIKAAEIIQYEETI</sequence>
<reference evidence="1 2" key="2">
    <citation type="submission" date="2018-11" db="EMBL/GenBank/DDBJ databases">
        <authorList>
            <consortium name="Pathogen Informatics"/>
        </authorList>
    </citation>
    <scope>NUCLEOTIDE SEQUENCE [LARGE SCALE GENOMIC DNA]</scope>
</reference>